<dbReference type="Proteomes" id="UP000663889">
    <property type="component" value="Unassembled WGS sequence"/>
</dbReference>
<feature type="region of interest" description="Disordered" evidence="1">
    <location>
        <begin position="61"/>
        <end position="89"/>
    </location>
</feature>
<organism evidence="3 4">
    <name type="scientific">Rotaria sordida</name>
    <dbReference type="NCBI Taxonomy" id="392033"/>
    <lineage>
        <taxon>Eukaryota</taxon>
        <taxon>Metazoa</taxon>
        <taxon>Spiralia</taxon>
        <taxon>Gnathifera</taxon>
        <taxon>Rotifera</taxon>
        <taxon>Eurotatoria</taxon>
        <taxon>Bdelloidea</taxon>
        <taxon>Philodinida</taxon>
        <taxon>Philodinidae</taxon>
        <taxon>Rotaria</taxon>
    </lineage>
</organism>
<dbReference type="Proteomes" id="UP000663874">
    <property type="component" value="Unassembled WGS sequence"/>
</dbReference>
<dbReference type="EMBL" id="CAJNOU010005052">
    <property type="protein sequence ID" value="CAF1464778.1"/>
    <property type="molecule type" value="Genomic_DNA"/>
</dbReference>
<evidence type="ECO:0000256" key="1">
    <source>
        <dbReference type="SAM" id="MobiDB-lite"/>
    </source>
</evidence>
<accession>A0A819JIZ1</accession>
<feature type="compositionally biased region" description="Low complexity" evidence="1">
    <location>
        <begin position="1"/>
        <end position="10"/>
    </location>
</feature>
<sequence>MSSSHYTRSTSTRRTRRVQIVAPLHSSRSSSAPQRQFIIILTNDPELLQPTGPFQPHIQQNMQTTTRSTQTSTTNNGGAVNNNNNHNNNREQILNNLLRVELREAASHYLTRTRRSYPIHYIFDMSDIDTEQL</sequence>
<proteinExistence type="predicted"/>
<reference evidence="3" key="1">
    <citation type="submission" date="2021-02" db="EMBL/GenBank/DDBJ databases">
        <authorList>
            <person name="Nowell W R."/>
        </authorList>
    </citation>
    <scope>NUCLEOTIDE SEQUENCE</scope>
</reference>
<evidence type="ECO:0000313" key="4">
    <source>
        <dbReference type="Proteomes" id="UP000663874"/>
    </source>
</evidence>
<gene>
    <name evidence="3" type="ORF">FNK824_LOCUS22335</name>
    <name evidence="2" type="ORF">SEV965_LOCUS34347</name>
</gene>
<dbReference type="EMBL" id="CAJOBE010004501">
    <property type="protein sequence ID" value="CAF3934707.1"/>
    <property type="molecule type" value="Genomic_DNA"/>
</dbReference>
<feature type="region of interest" description="Disordered" evidence="1">
    <location>
        <begin position="1"/>
        <end position="29"/>
    </location>
</feature>
<protein>
    <submittedName>
        <fullName evidence="3">Uncharacterized protein</fullName>
    </submittedName>
</protein>
<name>A0A819JIZ1_9BILA</name>
<evidence type="ECO:0000313" key="2">
    <source>
        <dbReference type="EMBL" id="CAF1464778.1"/>
    </source>
</evidence>
<evidence type="ECO:0000313" key="3">
    <source>
        <dbReference type="EMBL" id="CAF3934707.1"/>
    </source>
</evidence>
<dbReference type="AlphaFoldDB" id="A0A819JIZ1"/>
<comment type="caution">
    <text evidence="3">The sequence shown here is derived from an EMBL/GenBank/DDBJ whole genome shotgun (WGS) entry which is preliminary data.</text>
</comment>